<accession>A0AAD3CHA2</accession>
<gene>
    <name evidence="1" type="ORF">CTEN210_01300</name>
</gene>
<keyword evidence="2" id="KW-1185">Reference proteome</keyword>
<dbReference type="InterPro" id="IPR036280">
    <property type="entry name" value="Multihaem_cyt_sf"/>
</dbReference>
<comment type="caution">
    <text evidence="1">The sequence shown here is derived from an EMBL/GenBank/DDBJ whole genome shotgun (WGS) entry which is preliminary data.</text>
</comment>
<dbReference type="Proteomes" id="UP001054902">
    <property type="component" value="Unassembled WGS sequence"/>
</dbReference>
<proteinExistence type="predicted"/>
<organism evidence="1 2">
    <name type="scientific">Chaetoceros tenuissimus</name>
    <dbReference type="NCBI Taxonomy" id="426638"/>
    <lineage>
        <taxon>Eukaryota</taxon>
        <taxon>Sar</taxon>
        <taxon>Stramenopiles</taxon>
        <taxon>Ochrophyta</taxon>
        <taxon>Bacillariophyta</taxon>
        <taxon>Coscinodiscophyceae</taxon>
        <taxon>Chaetocerotophycidae</taxon>
        <taxon>Chaetocerotales</taxon>
        <taxon>Chaetocerotaceae</taxon>
        <taxon>Chaetoceros</taxon>
    </lineage>
</organism>
<protein>
    <submittedName>
        <fullName evidence="1">Uncharacterized protein</fullName>
    </submittedName>
</protein>
<dbReference type="AlphaFoldDB" id="A0AAD3CHA2"/>
<name>A0AAD3CHA2_9STRA</name>
<dbReference type="EMBL" id="BLLK01000020">
    <property type="protein sequence ID" value="GFH44826.1"/>
    <property type="molecule type" value="Genomic_DNA"/>
</dbReference>
<evidence type="ECO:0000313" key="1">
    <source>
        <dbReference type="EMBL" id="GFH44826.1"/>
    </source>
</evidence>
<sequence>MYPNKRQLKSPGSLVEKRAKTNGKICRACNVSKPEPCFSKTQWKGDKNGRKCIDCIEIQKKRIAMQEKICSTCKIPKLKPSYSKKHWNDRSGGTCIDCIETRKKIAMSKTCSKCHVLKPKSRFTKGQYKTSRVCIDCFETERGNLPCSKCQQYFSDDYYTESKKLFGSSSLLCRSCVRQEDLECSTCHNVVKGYSFPCSELESGKNPRCRKCLKTNKLFCSLCEKKVKLWDFQKEEVDNTDQDRQCTNCKFLFCGVCHETRPRCEFQPEELLKTRIENFGGCEYSLMMERKQKQRICNDCQNCPFCWACELKYSPCQFEKNGDYFSSLCVNCLARKRARLQLRDRDDLIFGVRQVKMPTFQIPGTDPVWSLDSTDANERSPPFSFGKLDLLRLLQTKTYELIFFYTSCSDHQYRLNRATKGTLTFRFDDGLKAVLSVDKSVRVGLRNYHSKDIEMEIFKYSYSNYDGVTNKDRITLSITNKESLEEDWQSEMDDIEGTIQLISKRQAVRHMPECHDFLDHTNYIRQQFSKSIKIQNNEEAEKLLEVYDEGKRIMWLENHLNLPKEMTKIIHTYLSEKPPPAFFFEENDILLGIEWGRSRDARISSGCCVARPVEEDGPILEDMDECIVEKFVFDVEQTFANYYGDYPCDLLKEWVREHPAIRNVEMIGSSIIETITSTKQIDCLMRDVIFEIVELGAVATKQCYLNLLSTTGESECRKELLICFICSGYFPLEYNDRKMLDVLAEDKVFSDDYYPALVRIVLIFEGKIGGFEINFKTISADQIQRCKKNLPQLTAGITHDRDGPFAQCLREMGHWK</sequence>
<reference evidence="1 2" key="1">
    <citation type="journal article" date="2021" name="Sci. Rep.">
        <title>The genome of the diatom Chaetoceros tenuissimus carries an ancient integrated fragment of an extant virus.</title>
        <authorList>
            <person name="Hongo Y."/>
            <person name="Kimura K."/>
            <person name="Takaki Y."/>
            <person name="Yoshida Y."/>
            <person name="Baba S."/>
            <person name="Kobayashi G."/>
            <person name="Nagasaki K."/>
            <person name="Hano T."/>
            <person name="Tomaru Y."/>
        </authorList>
    </citation>
    <scope>NUCLEOTIDE SEQUENCE [LARGE SCALE GENOMIC DNA]</scope>
    <source>
        <strain evidence="1 2">NIES-3715</strain>
    </source>
</reference>
<dbReference type="SUPFAM" id="SSF48695">
    <property type="entry name" value="Multiheme cytochromes"/>
    <property type="match status" value="1"/>
</dbReference>
<evidence type="ECO:0000313" key="2">
    <source>
        <dbReference type="Proteomes" id="UP001054902"/>
    </source>
</evidence>